<evidence type="ECO:0000259" key="12">
    <source>
        <dbReference type="Pfam" id="PF00266"/>
    </source>
</evidence>
<evidence type="ECO:0000256" key="9">
    <source>
        <dbReference type="ARBA" id="ARBA00023014"/>
    </source>
</evidence>
<evidence type="ECO:0000256" key="10">
    <source>
        <dbReference type="ARBA" id="ARBA00050776"/>
    </source>
</evidence>
<dbReference type="EC" id="2.8.1.7" evidence="3"/>
<dbReference type="GO" id="GO:0046872">
    <property type="term" value="F:metal ion binding"/>
    <property type="evidence" value="ECO:0007669"/>
    <property type="project" value="UniProtKB-KW"/>
</dbReference>
<dbReference type="PANTHER" id="PTHR11601:SF34">
    <property type="entry name" value="CYSTEINE DESULFURASE"/>
    <property type="match status" value="1"/>
</dbReference>
<evidence type="ECO:0000256" key="5">
    <source>
        <dbReference type="ARBA" id="ARBA00022714"/>
    </source>
</evidence>
<protein>
    <recommendedName>
        <fullName evidence="3">cysteine desulfurase</fullName>
        <ecNumber evidence="3">2.8.1.7</ecNumber>
    </recommendedName>
</protein>
<dbReference type="InterPro" id="IPR015421">
    <property type="entry name" value="PyrdxlP-dep_Trfase_major"/>
</dbReference>
<keyword evidence="6" id="KW-0479">Metal-binding</keyword>
<comment type="catalytic activity">
    <reaction evidence="10">
        <text>(sulfur carrier)-H + L-cysteine = (sulfur carrier)-SH + L-alanine</text>
        <dbReference type="Rhea" id="RHEA:43892"/>
        <dbReference type="Rhea" id="RHEA-COMP:14737"/>
        <dbReference type="Rhea" id="RHEA-COMP:14739"/>
        <dbReference type="ChEBI" id="CHEBI:29917"/>
        <dbReference type="ChEBI" id="CHEBI:35235"/>
        <dbReference type="ChEBI" id="CHEBI:57972"/>
        <dbReference type="ChEBI" id="CHEBI:64428"/>
        <dbReference type="EC" id="2.8.1.7"/>
    </reaction>
</comment>
<evidence type="ECO:0000256" key="1">
    <source>
        <dbReference type="ARBA" id="ARBA00001933"/>
    </source>
</evidence>
<dbReference type="PROSITE" id="PS00595">
    <property type="entry name" value="AA_TRANSFER_CLASS_5"/>
    <property type="match status" value="1"/>
</dbReference>
<dbReference type="FunFam" id="3.40.640.10:FF:000003">
    <property type="entry name" value="Cysteine desulfurase IscS"/>
    <property type="match status" value="1"/>
</dbReference>
<evidence type="ECO:0000256" key="3">
    <source>
        <dbReference type="ARBA" id="ARBA00012239"/>
    </source>
</evidence>
<dbReference type="Gene3D" id="3.90.1150.10">
    <property type="entry name" value="Aspartate Aminotransferase, domain 1"/>
    <property type="match status" value="1"/>
</dbReference>
<dbReference type="Gene3D" id="3.40.640.10">
    <property type="entry name" value="Type I PLP-dependent aspartate aminotransferase-like (Major domain)"/>
    <property type="match status" value="1"/>
</dbReference>
<dbReference type="Pfam" id="PF00266">
    <property type="entry name" value="Aminotran_5"/>
    <property type="match status" value="1"/>
</dbReference>
<dbReference type="InterPro" id="IPR015424">
    <property type="entry name" value="PyrdxlP-dep_Trfase"/>
</dbReference>
<dbReference type="SUPFAM" id="SSF53383">
    <property type="entry name" value="PLP-dependent transferases"/>
    <property type="match status" value="1"/>
</dbReference>
<dbReference type="InterPro" id="IPR000192">
    <property type="entry name" value="Aminotrans_V_dom"/>
</dbReference>
<keyword evidence="5" id="KW-0001">2Fe-2S</keyword>
<dbReference type="AlphaFoldDB" id="A0A6J5GMR1"/>
<sequence>MGDKLHYFDYAATTPADPRVIAAMGECLGIEGAFGNPASSSHAAGTKARGLVEEARAQVAALIGAAPDEIVWTSGATESNNLALKGYADAATGARHLITSCLEHKAILDTMANLEQRGMALTYVRPDADGSIGVEAVKAALRSDTGLVSLMLVNNEIGTLTDIAAIAPLVHAAGALLHVDAAQALGKTPIDVKAMGIDLLSMSAHKVYGPKGIGALYVRREVAARIAPQMHGGGHERGLRSGTLATHQIVGMGTACALAAAQMEADTQRIEGLAERLLVGVRGLEGVTQNARAARRIAHTLSLTIDLPGFFPFMLAADLAVSSTSACNSASGAPSHVLSALGLDAEAASRTLRFSIGRYTTQEDVDRAIECIRAVVAQCATSAAACAA</sequence>
<organism evidence="13 14">
    <name type="scientific">Paraburkholderia caffeinitolerans</name>
    <dbReference type="NCBI Taxonomy" id="1723730"/>
    <lineage>
        <taxon>Bacteria</taxon>
        <taxon>Pseudomonadati</taxon>
        <taxon>Pseudomonadota</taxon>
        <taxon>Betaproteobacteria</taxon>
        <taxon>Burkholderiales</taxon>
        <taxon>Burkholderiaceae</taxon>
        <taxon>Paraburkholderia</taxon>
    </lineage>
</organism>
<accession>A0A6J5GMR1</accession>
<gene>
    <name evidence="13" type="primary">iscS_3</name>
    <name evidence="13" type="ORF">LMG28688_05468</name>
</gene>
<dbReference type="PIRSF" id="PIRSF005572">
    <property type="entry name" value="NifS"/>
    <property type="match status" value="1"/>
</dbReference>
<evidence type="ECO:0000256" key="7">
    <source>
        <dbReference type="ARBA" id="ARBA00022898"/>
    </source>
</evidence>
<keyword evidence="4 13" id="KW-0808">Transferase</keyword>
<comment type="cofactor">
    <cofactor evidence="1 11">
        <name>pyridoxal 5'-phosphate</name>
        <dbReference type="ChEBI" id="CHEBI:597326"/>
    </cofactor>
</comment>
<evidence type="ECO:0000256" key="4">
    <source>
        <dbReference type="ARBA" id="ARBA00022679"/>
    </source>
</evidence>
<evidence type="ECO:0000256" key="8">
    <source>
        <dbReference type="ARBA" id="ARBA00023004"/>
    </source>
</evidence>
<proteinExistence type="inferred from homology"/>
<comment type="similarity">
    <text evidence="2">Belongs to the class-V pyridoxal-phosphate-dependent aminotransferase family. NifS/IscS subfamily.</text>
</comment>
<dbReference type="GO" id="GO:0051537">
    <property type="term" value="F:2 iron, 2 sulfur cluster binding"/>
    <property type="evidence" value="ECO:0007669"/>
    <property type="project" value="UniProtKB-KW"/>
</dbReference>
<evidence type="ECO:0000256" key="6">
    <source>
        <dbReference type="ARBA" id="ARBA00022723"/>
    </source>
</evidence>
<dbReference type="EMBL" id="CADIKL010000036">
    <property type="protein sequence ID" value="CAB3801931.1"/>
    <property type="molecule type" value="Genomic_DNA"/>
</dbReference>
<evidence type="ECO:0000256" key="2">
    <source>
        <dbReference type="ARBA" id="ARBA00006490"/>
    </source>
</evidence>
<reference evidence="13 14" key="1">
    <citation type="submission" date="2020-04" db="EMBL/GenBank/DDBJ databases">
        <authorList>
            <person name="De Canck E."/>
        </authorList>
    </citation>
    <scope>NUCLEOTIDE SEQUENCE [LARGE SCALE GENOMIC DNA]</scope>
    <source>
        <strain evidence="13 14">LMG 28688</strain>
    </source>
</reference>
<evidence type="ECO:0000256" key="11">
    <source>
        <dbReference type="RuleBase" id="RU004504"/>
    </source>
</evidence>
<keyword evidence="8" id="KW-0408">Iron</keyword>
<evidence type="ECO:0000313" key="14">
    <source>
        <dbReference type="Proteomes" id="UP000494119"/>
    </source>
</evidence>
<dbReference type="InterPro" id="IPR015422">
    <property type="entry name" value="PyrdxlP-dep_Trfase_small"/>
</dbReference>
<evidence type="ECO:0000313" key="13">
    <source>
        <dbReference type="EMBL" id="CAB3801931.1"/>
    </source>
</evidence>
<dbReference type="InterPro" id="IPR016454">
    <property type="entry name" value="Cysteine_dSase"/>
</dbReference>
<dbReference type="Proteomes" id="UP000494119">
    <property type="component" value="Unassembled WGS sequence"/>
</dbReference>
<feature type="domain" description="Aminotransferase class V" evidence="12">
    <location>
        <begin position="6"/>
        <end position="367"/>
    </location>
</feature>
<keyword evidence="7" id="KW-0663">Pyridoxal phosphate</keyword>
<keyword evidence="9" id="KW-0411">Iron-sulfur</keyword>
<keyword evidence="14" id="KW-1185">Reference proteome</keyword>
<dbReference type="PANTHER" id="PTHR11601">
    <property type="entry name" value="CYSTEINE DESULFURYLASE FAMILY MEMBER"/>
    <property type="match status" value="1"/>
</dbReference>
<dbReference type="GO" id="GO:0031071">
    <property type="term" value="F:cysteine desulfurase activity"/>
    <property type="evidence" value="ECO:0007669"/>
    <property type="project" value="UniProtKB-EC"/>
</dbReference>
<dbReference type="InterPro" id="IPR020578">
    <property type="entry name" value="Aminotrans_V_PyrdxlP_BS"/>
</dbReference>
<name>A0A6J5GMR1_9BURK</name>